<keyword evidence="3" id="KW-0274">FAD</keyword>
<evidence type="ECO:0000256" key="1">
    <source>
        <dbReference type="ARBA" id="ARBA00001974"/>
    </source>
</evidence>
<sequence>AVYLFISSSIIMQSALSSRAMLRVPLRASIVTLSARHIRPFSVSSASYLHLWDNLPGESVNEPSEGLAKLKGRMREERFRVKPLLNTAEHDRFDVVVVGGGIVGLATARELLNRYPNMTVAVLEKEREVAPHQTGHNSGVIHAGMYYEPGSTMAHTCVRGSELMYKFCEDNKLPAQRCGKMIVATSAEEHKQVEKLYKQGNANGVKGLEIFDAKQVSDMEPNIKAYSALYSPNTGIVDYSLVSETLARQILDSGRADIKLAFEATSFKKLADGSVEITGIEPSQNGPTLQVHAGNVITCGGFYADRLAGLTGGNPKKNQVVTFRGTYYQLKPEYRTMVRMNIYPVPSGGGIPVGVHITPTVNARRGHALIIGPGACFTFAREGYKFWDFKAKDVIQSFTNPDFWAFALKNISLSFGELYKDLNKRAFLRAAQKYAPGLTIDMVEPSFTGVMSQVFQDGGIAASDYIMERKVLGGTTLNVRNAPSPACTASLAIAEMIADIAAEDFQWSKTEKK</sequence>
<name>A0A8H7PW88_9FUNG</name>
<dbReference type="AlphaFoldDB" id="A0A8H7PW88"/>
<dbReference type="InterPro" id="IPR036188">
    <property type="entry name" value="FAD/NAD-bd_sf"/>
</dbReference>
<evidence type="ECO:0000256" key="3">
    <source>
        <dbReference type="ARBA" id="ARBA00022827"/>
    </source>
</evidence>
<dbReference type="NCBIfam" id="NF008726">
    <property type="entry name" value="PRK11728.1"/>
    <property type="match status" value="1"/>
</dbReference>
<evidence type="ECO:0000256" key="7">
    <source>
        <dbReference type="ARBA" id="ARBA00038878"/>
    </source>
</evidence>
<comment type="caution">
    <text evidence="10">The sequence shown here is derived from an EMBL/GenBank/DDBJ whole genome shotgun (WGS) entry which is preliminary data.</text>
</comment>
<evidence type="ECO:0000313" key="10">
    <source>
        <dbReference type="EMBL" id="KAG2181457.1"/>
    </source>
</evidence>
<feature type="non-terminal residue" evidence="10">
    <location>
        <position position="1"/>
    </location>
</feature>
<dbReference type="Gene3D" id="3.50.50.60">
    <property type="entry name" value="FAD/NAD(P)-binding domain"/>
    <property type="match status" value="1"/>
</dbReference>
<comment type="catalytic activity">
    <reaction evidence="5">
        <text>(S)-2-hydroxyglutarate + A = 2-oxoglutarate + AH2</text>
        <dbReference type="Rhea" id="RHEA:21252"/>
        <dbReference type="ChEBI" id="CHEBI:13193"/>
        <dbReference type="ChEBI" id="CHEBI:16782"/>
        <dbReference type="ChEBI" id="CHEBI:16810"/>
        <dbReference type="ChEBI" id="CHEBI:17499"/>
        <dbReference type="EC" id="1.1.99.2"/>
    </reaction>
</comment>
<evidence type="ECO:0000256" key="6">
    <source>
        <dbReference type="ARBA" id="ARBA00037941"/>
    </source>
</evidence>
<dbReference type="PANTHER" id="PTHR43104:SF3">
    <property type="entry name" value="FAD DEPENDENT OXIDOREDUCTASE DOMAIN-CONTAINING PROTEIN"/>
    <property type="match status" value="1"/>
</dbReference>
<evidence type="ECO:0000256" key="8">
    <source>
        <dbReference type="ARBA" id="ARBA00041137"/>
    </source>
</evidence>
<evidence type="ECO:0000256" key="4">
    <source>
        <dbReference type="ARBA" id="ARBA00023002"/>
    </source>
</evidence>
<comment type="similarity">
    <text evidence="6">Belongs to the L2HGDH family.</text>
</comment>
<proteinExistence type="inferred from homology"/>
<dbReference type="SUPFAM" id="SSF51905">
    <property type="entry name" value="FAD/NAD(P)-binding domain"/>
    <property type="match status" value="1"/>
</dbReference>
<evidence type="ECO:0000259" key="9">
    <source>
        <dbReference type="Pfam" id="PF01266"/>
    </source>
</evidence>
<dbReference type="EMBL" id="JAEPRA010000008">
    <property type="protein sequence ID" value="KAG2181457.1"/>
    <property type="molecule type" value="Genomic_DNA"/>
</dbReference>
<dbReference type="OrthoDB" id="498204at2759"/>
<keyword evidence="11" id="KW-1185">Reference proteome</keyword>
<accession>A0A8H7PW88</accession>
<keyword evidence="2" id="KW-0285">Flavoprotein</keyword>
<evidence type="ECO:0000256" key="2">
    <source>
        <dbReference type="ARBA" id="ARBA00022630"/>
    </source>
</evidence>
<reference evidence="10" key="1">
    <citation type="submission" date="2020-12" db="EMBL/GenBank/DDBJ databases">
        <title>Metabolic potential, ecology and presence of endohyphal bacteria is reflected in genomic diversity of Mucoromycotina.</title>
        <authorList>
            <person name="Muszewska A."/>
            <person name="Okrasinska A."/>
            <person name="Steczkiewicz K."/>
            <person name="Drgas O."/>
            <person name="Orlowska M."/>
            <person name="Perlinska-Lenart U."/>
            <person name="Aleksandrzak-Piekarczyk T."/>
            <person name="Szatraj K."/>
            <person name="Zielenkiewicz U."/>
            <person name="Pilsyk S."/>
            <person name="Malc E."/>
            <person name="Mieczkowski P."/>
            <person name="Kruszewska J.S."/>
            <person name="Biernat P."/>
            <person name="Pawlowska J."/>
        </authorList>
    </citation>
    <scope>NUCLEOTIDE SEQUENCE</scope>
    <source>
        <strain evidence="10">WA0000051536</strain>
    </source>
</reference>
<protein>
    <recommendedName>
        <fullName evidence="8">L-2-hydroxyglutarate dehydrogenase, mitochondrial</fullName>
        <ecNumber evidence="7">1.1.99.2</ecNumber>
    </recommendedName>
</protein>
<dbReference type="Proteomes" id="UP000612746">
    <property type="component" value="Unassembled WGS sequence"/>
</dbReference>
<gene>
    <name evidence="10" type="ORF">INT44_008270</name>
</gene>
<dbReference type="InterPro" id="IPR006076">
    <property type="entry name" value="FAD-dep_OxRdtase"/>
</dbReference>
<organism evidence="10 11">
    <name type="scientific">Umbelopsis vinacea</name>
    <dbReference type="NCBI Taxonomy" id="44442"/>
    <lineage>
        <taxon>Eukaryota</taxon>
        <taxon>Fungi</taxon>
        <taxon>Fungi incertae sedis</taxon>
        <taxon>Mucoromycota</taxon>
        <taxon>Mucoromycotina</taxon>
        <taxon>Umbelopsidomycetes</taxon>
        <taxon>Umbelopsidales</taxon>
        <taxon>Umbelopsidaceae</taxon>
        <taxon>Umbelopsis</taxon>
    </lineage>
</organism>
<dbReference type="Gene3D" id="3.30.9.10">
    <property type="entry name" value="D-Amino Acid Oxidase, subunit A, domain 2"/>
    <property type="match status" value="1"/>
</dbReference>
<feature type="domain" description="FAD dependent oxidoreductase" evidence="9">
    <location>
        <begin position="94"/>
        <end position="499"/>
    </location>
</feature>
<dbReference type="GO" id="GO:0047545">
    <property type="term" value="F:(S)-2-hydroxyglutarate dehydrogenase activity"/>
    <property type="evidence" value="ECO:0007669"/>
    <property type="project" value="UniProtKB-EC"/>
</dbReference>
<dbReference type="PANTHER" id="PTHR43104">
    <property type="entry name" value="L-2-HYDROXYGLUTARATE DEHYDROGENASE, MITOCHONDRIAL"/>
    <property type="match status" value="1"/>
</dbReference>
<evidence type="ECO:0000313" key="11">
    <source>
        <dbReference type="Proteomes" id="UP000612746"/>
    </source>
</evidence>
<dbReference type="Pfam" id="PF01266">
    <property type="entry name" value="DAO"/>
    <property type="match status" value="1"/>
</dbReference>
<comment type="cofactor">
    <cofactor evidence="1">
        <name>FAD</name>
        <dbReference type="ChEBI" id="CHEBI:57692"/>
    </cofactor>
</comment>
<keyword evidence="4" id="KW-0560">Oxidoreductase</keyword>
<evidence type="ECO:0000256" key="5">
    <source>
        <dbReference type="ARBA" id="ARBA00036066"/>
    </source>
</evidence>
<dbReference type="EC" id="1.1.99.2" evidence="7"/>